<reference evidence="2 3" key="1">
    <citation type="submission" date="2018-02" db="EMBL/GenBank/DDBJ databases">
        <title>The genomes of Aspergillus section Nigri reveals drivers in fungal speciation.</title>
        <authorList>
            <consortium name="DOE Joint Genome Institute"/>
            <person name="Vesth T.C."/>
            <person name="Nybo J."/>
            <person name="Theobald S."/>
            <person name="Brandl J."/>
            <person name="Frisvad J.C."/>
            <person name="Nielsen K.F."/>
            <person name="Lyhne E.K."/>
            <person name="Kogle M.E."/>
            <person name="Kuo A."/>
            <person name="Riley R."/>
            <person name="Clum A."/>
            <person name="Nolan M."/>
            <person name="Lipzen A."/>
            <person name="Salamov A."/>
            <person name="Henrissat B."/>
            <person name="Wiebenga A."/>
            <person name="De vries R.P."/>
            <person name="Grigoriev I.V."/>
            <person name="Mortensen U.H."/>
            <person name="Andersen M.R."/>
            <person name="Baker S.E."/>
        </authorList>
    </citation>
    <scope>NUCLEOTIDE SEQUENCE [LARGE SCALE GENOMIC DNA]</scope>
    <source>
        <strain evidence="2 3">CBS 114.80</strain>
    </source>
</reference>
<organism evidence="2 3">
    <name type="scientific">Aspergillus indologenus CBS 114.80</name>
    <dbReference type="NCBI Taxonomy" id="1450541"/>
    <lineage>
        <taxon>Eukaryota</taxon>
        <taxon>Fungi</taxon>
        <taxon>Dikarya</taxon>
        <taxon>Ascomycota</taxon>
        <taxon>Pezizomycotina</taxon>
        <taxon>Eurotiomycetes</taxon>
        <taxon>Eurotiomycetidae</taxon>
        <taxon>Eurotiales</taxon>
        <taxon>Aspergillaceae</taxon>
        <taxon>Aspergillus</taxon>
        <taxon>Aspergillus subgen. Circumdati</taxon>
    </lineage>
</organism>
<dbReference type="Proteomes" id="UP000248817">
    <property type="component" value="Unassembled WGS sequence"/>
</dbReference>
<gene>
    <name evidence="2" type="ORF">BP00DRAFT_448310</name>
</gene>
<evidence type="ECO:0000313" key="2">
    <source>
        <dbReference type="EMBL" id="PYI29490.1"/>
    </source>
</evidence>
<keyword evidence="3" id="KW-1185">Reference proteome</keyword>
<proteinExistence type="predicted"/>
<evidence type="ECO:0000256" key="1">
    <source>
        <dbReference type="SAM" id="Phobius"/>
    </source>
</evidence>
<keyword evidence="1" id="KW-0812">Transmembrane</keyword>
<evidence type="ECO:0000313" key="3">
    <source>
        <dbReference type="Proteomes" id="UP000248817"/>
    </source>
</evidence>
<protein>
    <submittedName>
        <fullName evidence="2">Uncharacterized protein</fullName>
    </submittedName>
</protein>
<keyword evidence="1" id="KW-0472">Membrane</keyword>
<dbReference type="EMBL" id="KZ825530">
    <property type="protein sequence ID" value="PYI29490.1"/>
    <property type="molecule type" value="Genomic_DNA"/>
</dbReference>
<feature type="transmembrane region" description="Helical" evidence="1">
    <location>
        <begin position="62"/>
        <end position="82"/>
    </location>
</feature>
<accession>A0A2V5ILV8</accession>
<name>A0A2V5ILV8_9EURO</name>
<dbReference type="AlphaFoldDB" id="A0A2V5ILV8"/>
<sequence>MDVKVWVTNEFNLTSTEFSAAASAPPVGVPRVGREVPARPPALIAKLANAQGSRKQEQVQDASNAGLSGTMLLINLCTWFLLSMESVANFRA</sequence>
<keyword evidence="1" id="KW-1133">Transmembrane helix</keyword>